<evidence type="ECO:0000256" key="1">
    <source>
        <dbReference type="SAM" id="MobiDB-lite"/>
    </source>
</evidence>
<organism evidence="3 4">
    <name type="scientific">Trinickia dinghuensis</name>
    <dbReference type="NCBI Taxonomy" id="2291023"/>
    <lineage>
        <taxon>Bacteria</taxon>
        <taxon>Pseudomonadati</taxon>
        <taxon>Pseudomonadota</taxon>
        <taxon>Betaproteobacteria</taxon>
        <taxon>Burkholderiales</taxon>
        <taxon>Burkholderiaceae</taxon>
        <taxon>Trinickia</taxon>
    </lineage>
</organism>
<feature type="compositionally biased region" description="Polar residues" evidence="1">
    <location>
        <begin position="228"/>
        <end position="250"/>
    </location>
</feature>
<accession>A0A3D8K0V7</accession>
<protein>
    <submittedName>
        <fullName evidence="3">DUF2957 domain-containing protein</fullName>
    </submittedName>
</protein>
<dbReference type="OrthoDB" id="8951775at2"/>
<sequence>MIRNALLTLALVAPFLAACGGGGGGSGSGGAGSSSAAGGSSTASADRLCPASLDYGTVFTGGGGDGELAKMQIDTTKMTWQVTYVESAIPAATGTVTPSRAGTTQSGTLAPETLLPTQKQNECAFYLQGASLDPSKPARIFVGEGVLGGTIPGKEIQYSGVLGFGAVPDKTFPYFPFIGFSSLETNLANVAGTYNQIGYHIIPSQNYATVPVDATIAINADGTWSETDNVGQNAGKTQQAGTNWVQSSDGSGAFESENFQSQAKATNAVTPAGKGFMIVGKLRNQLVPILIRTGYANPSTLQADDESGISILAPQTPIAVDTQDGQYIGVDSEFNYRATALEGTEATMLDPYQASNASLATPLNLSFANAVPGVVTSAVAGASSTAATGKLVFTGGVFGYLYNENSSPYFTINAFVQ</sequence>
<feature type="signal peptide" evidence="2">
    <location>
        <begin position="1"/>
        <end position="17"/>
    </location>
</feature>
<gene>
    <name evidence="3" type="ORF">DWV00_13125</name>
</gene>
<proteinExistence type="predicted"/>
<keyword evidence="4" id="KW-1185">Reference proteome</keyword>
<dbReference type="InterPro" id="IPR021340">
    <property type="entry name" value="DUF2957"/>
</dbReference>
<dbReference type="PROSITE" id="PS51257">
    <property type="entry name" value="PROKAR_LIPOPROTEIN"/>
    <property type="match status" value="1"/>
</dbReference>
<feature type="chain" id="PRO_5017698820" evidence="2">
    <location>
        <begin position="18"/>
        <end position="417"/>
    </location>
</feature>
<evidence type="ECO:0000313" key="4">
    <source>
        <dbReference type="Proteomes" id="UP000256838"/>
    </source>
</evidence>
<dbReference type="Pfam" id="PF11170">
    <property type="entry name" value="DUF2957"/>
    <property type="match status" value="1"/>
</dbReference>
<name>A0A3D8K0V7_9BURK</name>
<evidence type="ECO:0000256" key="2">
    <source>
        <dbReference type="SAM" id="SignalP"/>
    </source>
</evidence>
<keyword evidence="2" id="KW-0732">Signal</keyword>
<dbReference type="RefSeq" id="WP_115534309.1">
    <property type="nucleotide sequence ID" value="NZ_QRGA01000007.1"/>
</dbReference>
<dbReference type="EMBL" id="QRGA01000007">
    <property type="protein sequence ID" value="RDU98556.1"/>
    <property type="molecule type" value="Genomic_DNA"/>
</dbReference>
<reference evidence="3 4" key="1">
    <citation type="submission" date="2018-08" db="EMBL/GenBank/DDBJ databases">
        <title>Paraburkholderia sp. DHOM06 isolated from forest soil.</title>
        <authorList>
            <person name="Gao Z.-H."/>
            <person name="Qiu L.-H."/>
        </authorList>
    </citation>
    <scope>NUCLEOTIDE SEQUENCE [LARGE SCALE GENOMIC DNA]</scope>
    <source>
        <strain evidence="3 4">DHOM06</strain>
    </source>
</reference>
<dbReference type="AlphaFoldDB" id="A0A3D8K0V7"/>
<comment type="caution">
    <text evidence="3">The sequence shown here is derived from an EMBL/GenBank/DDBJ whole genome shotgun (WGS) entry which is preliminary data.</text>
</comment>
<feature type="region of interest" description="Disordered" evidence="1">
    <location>
        <begin position="228"/>
        <end position="252"/>
    </location>
</feature>
<evidence type="ECO:0000313" key="3">
    <source>
        <dbReference type="EMBL" id="RDU98556.1"/>
    </source>
</evidence>
<dbReference type="Proteomes" id="UP000256838">
    <property type="component" value="Unassembled WGS sequence"/>
</dbReference>